<evidence type="ECO:0000259" key="6">
    <source>
        <dbReference type="PROSITE" id="PS51203"/>
    </source>
</evidence>
<dbReference type="OrthoDB" id="1431247at2759"/>
<dbReference type="PROSITE" id="PS51203">
    <property type="entry name" value="CS"/>
    <property type="match status" value="1"/>
</dbReference>
<dbReference type="Gene3D" id="2.60.40.790">
    <property type="match status" value="1"/>
</dbReference>
<dbReference type="Proteomes" id="UP000284706">
    <property type="component" value="Unassembled WGS sequence"/>
</dbReference>
<evidence type="ECO:0000313" key="7">
    <source>
        <dbReference type="EMBL" id="PPQ66953.1"/>
    </source>
</evidence>
<dbReference type="CDD" id="cd06464">
    <property type="entry name" value="ACD_sHsps-like"/>
    <property type="match status" value="1"/>
</dbReference>
<accession>A0A409VL46</accession>
<dbReference type="PANTHER" id="PTHR11527">
    <property type="entry name" value="HEAT-SHOCK PROTEIN 20 FAMILY MEMBER"/>
    <property type="match status" value="1"/>
</dbReference>
<dbReference type="FunCoup" id="A0A409VL46">
    <property type="interactions" value="152"/>
</dbReference>
<feature type="domain" description="SHSP" evidence="5">
    <location>
        <begin position="46"/>
        <end position="159"/>
    </location>
</feature>
<evidence type="ECO:0000313" key="8">
    <source>
        <dbReference type="Proteomes" id="UP000284706"/>
    </source>
</evidence>
<comment type="similarity">
    <text evidence="2 3">Belongs to the small heat shock protein (HSP20) family.</text>
</comment>
<evidence type="ECO:0000256" key="1">
    <source>
        <dbReference type="ARBA" id="ARBA00023016"/>
    </source>
</evidence>
<feature type="domain" description="CS" evidence="6">
    <location>
        <begin position="50"/>
        <end position="157"/>
    </location>
</feature>
<dbReference type="InterPro" id="IPR008978">
    <property type="entry name" value="HSP20-like_chaperone"/>
</dbReference>
<evidence type="ECO:0000256" key="3">
    <source>
        <dbReference type="RuleBase" id="RU003616"/>
    </source>
</evidence>
<sequence>MSSVWFYEPFYDFDRFLDDALSTGVTPDSTALQRHGKGGGVHEGAGAIRPLKPRMDLHEDHEKNLVTATFELPGVKKDDINIEVRNNRLTISGETKSDEQFEDKGYAVKERRYGKFMRALQLPPGIKEEEIKATMDNGVLTVTFPKSSPEKQGKRITIN</sequence>
<protein>
    <submittedName>
        <fullName evidence="7">Uncharacterized protein</fullName>
    </submittedName>
</protein>
<dbReference type="Pfam" id="PF00011">
    <property type="entry name" value="HSP20"/>
    <property type="match status" value="1"/>
</dbReference>
<proteinExistence type="inferred from homology"/>
<gene>
    <name evidence="7" type="ORF">CVT26_009984</name>
</gene>
<dbReference type="InParanoid" id="A0A409VL46"/>
<dbReference type="InterPro" id="IPR031107">
    <property type="entry name" value="Small_HSP"/>
</dbReference>
<keyword evidence="1" id="KW-0346">Stress response</keyword>
<dbReference type="InterPro" id="IPR007052">
    <property type="entry name" value="CS_dom"/>
</dbReference>
<dbReference type="STRING" id="231916.A0A409VL46"/>
<feature type="region of interest" description="Disordered" evidence="4">
    <location>
        <begin position="28"/>
        <end position="47"/>
    </location>
</feature>
<comment type="caution">
    <text evidence="7">The sequence shown here is derived from an EMBL/GenBank/DDBJ whole genome shotgun (WGS) entry which is preliminary data.</text>
</comment>
<keyword evidence="8" id="KW-1185">Reference proteome</keyword>
<reference evidence="7 8" key="1">
    <citation type="journal article" date="2018" name="Evol. Lett.">
        <title>Horizontal gene cluster transfer increased hallucinogenic mushroom diversity.</title>
        <authorList>
            <person name="Reynolds H.T."/>
            <person name="Vijayakumar V."/>
            <person name="Gluck-Thaler E."/>
            <person name="Korotkin H.B."/>
            <person name="Matheny P.B."/>
            <person name="Slot J.C."/>
        </authorList>
    </citation>
    <scope>NUCLEOTIDE SEQUENCE [LARGE SCALE GENOMIC DNA]</scope>
    <source>
        <strain evidence="7 8">SRW20</strain>
    </source>
</reference>
<dbReference type="EMBL" id="NHYE01005617">
    <property type="protein sequence ID" value="PPQ66953.1"/>
    <property type="molecule type" value="Genomic_DNA"/>
</dbReference>
<evidence type="ECO:0000259" key="5">
    <source>
        <dbReference type="PROSITE" id="PS01031"/>
    </source>
</evidence>
<dbReference type="PROSITE" id="PS01031">
    <property type="entry name" value="SHSP"/>
    <property type="match status" value="1"/>
</dbReference>
<organism evidence="7 8">
    <name type="scientific">Gymnopilus dilepis</name>
    <dbReference type="NCBI Taxonomy" id="231916"/>
    <lineage>
        <taxon>Eukaryota</taxon>
        <taxon>Fungi</taxon>
        <taxon>Dikarya</taxon>
        <taxon>Basidiomycota</taxon>
        <taxon>Agaricomycotina</taxon>
        <taxon>Agaricomycetes</taxon>
        <taxon>Agaricomycetidae</taxon>
        <taxon>Agaricales</taxon>
        <taxon>Agaricineae</taxon>
        <taxon>Hymenogastraceae</taxon>
        <taxon>Gymnopilus</taxon>
    </lineage>
</organism>
<name>A0A409VL46_9AGAR</name>
<dbReference type="AlphaFoldDB" id="A0A409VL46"/>
<evidence type="ECO:0000256" key="2">
    <source>
        <dbReference type="PROSITE-ProRule" id="PRU00285"/>
    </source>
</evidence>
<dbReference type="InterPro" id="IPR002068">
    <property type="entry name" value="A-crystallin/Hsp20_dom"/>
</dbReference>
<dbReference type="SUPFAM" id="SSF49764">
    <property type="entry name" value="HSP20-like chaperones"/>
    <property type="match status" value="1"/>
</dbReference>
<evidence type="ECO:0000256" key="4">
    <source>
        <dbReference type="SAM" id="MobiDB-lite"/>
    </source>
</evidence>